<dbReference type="SMART" id="SM00477">
    <property type="entry name" value="NUC"/>
    <property type="match status" value="1"/>
</dbReference>
<feature type="domain" description="DNA/RNA non-specific endonuclease/pyrophosphatase/phosphodiesterase" evidence="5">
    <location>
        <begin position="83"/>
        <end position="278"/>
    </location>
</feature>
<dbReference type="AlphaFoldDB" id="A0A133Q9R3"/>
<dbReference type="InterPro" id="IPR020821">
    <property type="entry name" value="ENPP1-3/EXOG-like_nuc-like"/>
</dbReference>
<dbReference type="Pfam" id="PF01223">
    <property type="entry name" value="Endonuclease_NS"/>
    <property type="match status" value="1"/>
</dbReference>
<dbReference type="PATRIC" id="fig|28128.5.peg.1213"/>
<protein>
    <submittedName>
        <fullName evidence="6">DNA/RNA non-specific endonuclease</fullName>
    </submittedName>
</protein>
<dbReference type="EMBL" id="LRQG01000091">
    <property type="protein sequence ID" value="KXA39612.1"/>
    <property type="molecule type" value="Genomic_DNA"/>
</dbReference>
<keyword evidence="2" id="KW-0479">Metal-binding</keyword>
<dbReference type="InterPro" id="IPR040255">
    <property type="entry name" value="Non-specific_endonuclease"/>
</dbReference>
<sequence>MALLAIATALVFNRHYKIVARDDHQQQPTELPADDEQSHDLTTKGTDGEQRQTAESTNANKRLGPNRLEIPAPMTNTEEQMLQRRAYTTSYNRQTRLPNWVAWRLTADHAQGDVKRPRNAFHEDDEVPQPRATLADYKGSQWSRGHMCPAGDNKWDRQAMYESFLLTNMCPQDQSVNSGDWNDVEMKCRKWARKYGEIFIVCGPVINPHTDYPTIGQNRITVPEAFFKVVLVGGKHPKAVGFLCSNSKGHKDDNKRARTVDEIERITGIDFFAALPDDVENSVESTVGDL</sequence>
<evidence type="ECO:0000256" key="1">
    <source>
        <dbReference type="PIRSR" id="PIRSR640255-1"/>
    </source>
</evidence>
<feature type="binding site" evidence="2">
    <location>
        <position position="177"/>
    </location>
    <ligand>
        <name>Mg(2+)</name>
        <dbReference type="ChEBI" id="CHEBI:18420"/>
        <note>catalytic</note>
    </ligand>
</feature>
<name>A0A133Q9R3_9BACT</name>
<dbReference type="GO" id="GO:0003676">
    <property type="term" value="F:nucleic acid binding"/>
    <property type="evidence" value="ECO:0007669"/>
    <property type="project" value="InterPro"/>
</dbReference>
<keyword evidence="6" id="KW-0540">Nuclease</keyword>
<reference evidence="7" key="1">
    <citation type="submission" date="2016-01" db="EMBL/GenBank/DDBJ databases">
        <authorList>
            <person name="Mitreva M."/>
            <person name="Pepin K.H."/>
            <person name="Mihindukulasuriya K.A."/>
            <person name="Fulton R."/>
            <person name="Fronick C."/>
            <person name="O'Laughlin M."/>
            <person name="Miner T."/>
            <person name="Herter B."/>
            <person name="Rosa B.A."/>
            <person name="Cordes M."/>
            <person name="Tomlinson C."/>
            <person name="Wollam A."/>
            <person name="Palsikar V.B."/>
            <person name="Mardis E.R."/>
            <person name="Wilson R.K."/>
        </authorList>
    </citation>
    <scope>NUCLEOTIDE SEQUENCE [LARGE SCALE GENOMIC DNA]</scope>
    <source>
        <strain evidence="7">MJR7716</strain>
    </source>
</reference>
<dbReference type="GO" id="GO:0004519">
    <property type="term" value="F:endonuclease activity"/>
    <property type="evidence" value="ECO:0007669"/>
    <property type="project" value="UniProtKB-KW"/>
</dbReference>
<gene>
    <name evidence="6" type="ORF">HMPREF3226_01191</name>
</gene>
<dbReference type="CDD" id="cd00091">
    <property type="entry name" value="NUC"/>
    <property type="match status" value="1"/>
</dbReference>
<dbReference type="eggNOG" id="COG1864">
    <property type="taxonomic scope" value="Bacteria"/>
</dbReference>
<evidence type="ECO:0000256" key="3">
    <source>
        <dbReference type="SAM" id="MobiDB-lite"/>
    </source>
</evidence>
<dbReference type="SMART" id="SM00892">
    <property type="entry name" value="Endonuclease_NS"/>
    <property type="match status" value="1"/>
</dbReference>
<evidence type="ECO:0000256" key="2">
    <source>
        <dbReference type="PIRSR" id="PIRSR640255-2"/>
    </source>
</evidence>
<accession>A0A133Q9R3</accession>
<dbReference type="InterPro" id="IPR044929">
    <property type="entry name" value="DNA/RNA_non-sp_Endonuclease_sf"/>
</dbReference>
<feature type="compositionally biased region" description="Basic and acidic residues" evidence="3">
    <location>
        <begin position="36"/>
        <end position="52"/>
    </location>
</feature>
<dbReference type="PANTHER" id="PTHR13966:SF5">
    <property type="entry name" value="ENDONUCLEASE G, MITOCHONDRIAL"/>
    <property type="match status" value="1"/>
</dbReference>
<dbReference type="InterPro" id="IPR044925">
    <property type="entry name" value="His-Me_finger_sf"/>
</dbReference>
<keyword evidence="6" id="KW-0255">Endonuclease</keyword>
<evidence type="ECO:0000313" key="6">
    <source>
        <dbReference type="EMBL" id="KXA39612.1"/>
    </source>
</evidence>
<dbReference type="STRING" id="28128.HMPREF3226_01191"/>
<proteinExistence type="predicted"/>
<dbReference type="Proteomes" id="UP000070533">
    <property type="component" value="Unassembled WGS sequence"/>
</dbReference>
<dbReference type="PANTHER" id="PTHR13966">
    <property type="entry name" value="ENDONUCLEASE RELATED"/>
    <property type="match status" value="1"/>
</dbReference>
<feature type="active site" description="Proton acceptor" evidence="1">
    <location>
        <position position="146"/>
    </location>
</feature>
<feature type="region of interest" description="Disordered" evidence="3">
    <location>
        <begin position="23"/>
        <end position="78"/>
    </location>
</feature>
<dbReference type="GO" id="GO:0016787">
    <property type="term" value="F:hydrolase activity"/>
    <property type="evidence" value="ECO:0007669"/>
    <property type="project" value="InterPro"/>
</dbReference>
<evidence type="ECO:0000259" key="4">
    <source>
        <dbReference type="SMART" id="SM00477"/>
    </source>
</evidence>
<dbReference type="Gene3D" id="3.40.570.10">
    <property type="entry name" value="Extracellular Endonuclease, subunit A"/>
    <property type="match status" value="1"/>
</dbReference>
<organism evidence="6 7">
    <name type="scientific">Prevotella corporis</name>
    <dbReference type="NCBI Taxonomy" id="28128"/>
    <lineage>
        <taxon>Bacteria</taxon>
        <taxon>Pseudomonadati</taxon>
        <taxon>Bacteroidota</taxon>
        <taxon>Bacteroidia</taxon>
        <taxon>Bacteroidales</taxon>
        <taxon>Prevotellaceae</taxon>
        <taxon>Prevotella</taxon>
    </lineage>
</organism>
<keyword evidence="7" id="KW-1185">Reference proteome</keyword>
<dbReference type="InterPro" id="IPR001604">
    <property type="entry name" value="Endo_G_ENPP1-like_dom"/>
</dbReference>
<dbReference type="GO" id="GO:0046872">
    <property type="term" value="F:metal ion binding"/>
    <property type="evidence" value="ECO:0007669"/>
    <property type="project" value="UniProtKB-KW"/>
</dbReference>
<comment type="caution">
    <text evidence="6">The sequence shown here is derived from an EMBL/GenBank/DDBJ whole genome shotgun (WGS) entry which is preliminary data.</text>
</comment>
<evidence type="ECO:0000259" key="5">
    <source>
        <dbReference type="SMART" id="SM00892"/>
    </source>
</evidence>
<dbReference type="SUPFAM" id="SSF54060">
    <property type="entry name" value="His-Me finger endonucleases"/>
    <property type="match status" value="1"/>
</dbReference>
<feature type="domain" description="ENPP1-3/EXOG-like endonuclease/phosphodiesterase" evidence="4">
    <location>
        <begin position="84"/>
        <end position="278"/>
    </location>
</feature>
<evidence type="ECO:0000313" key="7">
    <source>
        <dbReference type="Proteomes" id="UP000070533"/>
    </source>
</evidence>
<keyword evidence="6" id="KW-0378">Hydrolase</keyword>